<comment type="caution">
    <text evidence="1">The sequence shown here is derived from an EMBL/GenBank/DDBJ whole genome shotgun (WGS) entry which is preliminary data.</text>
</comment>
<dbReference type="EMBL" id="JAWDJW010000951">
    <property type="protein sequence ID" value="KAK3079737.1"/>
    <property type="molecule type" value="Genomic_DNA"/>
</dbReference>
<dbReference type="Proteomes" id="UP001186974">
    <property type="component" value="Unassembled WGS sequence"/>
</dbReference>
<proteinExistence type="predicted"/>
<protein>
    <submittedName>
        <fullName evidence="1">Uncharacterized protein</fullName>
    </submittedName>
</protein>
<gene>
    <name evidence="1" type="ORF">LTS18_004031</name>
</gene>
<sequence>MTSRSTTRSSANASVVLSRTAPKLLSTVGGQKHATAKEHSLERRSKRFERDVDITADPLSSSDGEQRPSADIKPTSFVSGMRTTVQDAARNRSSAKRKSDDEKDTFFGEGHQSKKPRSSYSRKHEIQNIHAQTQNGLITPNSTSSQECKQEKKGGFHMPTLIKQNDAPKSGKSKAKTMKIYGQTTTRSDPQPQTRSLKSYPNTTQDAPPKAGPVRSLKLPPNLNLPAKQPKSTKRFKVPQPSAQASDASSPLSSLPALSPPSSPLRSPLADHGFRADDAIPLHHDEGPERENTCPICREPVDPVMLASHGGTSIARLAVRKQMVFCRAHKRRTAEATYRERGYPSIEWAQLRSRLSKHLPHLQAILNGRAMSFYRQQLQDRINAGEKRTLAAASDETMASLTPGYYGARGARVMMEFVLSQLAPRIRTLAGNDRLVASAGGVSGYVQSVLVPELATRLVMQDMDVGERRAMQVLEESGDIGELVNEDVDEAMQKPLPQLAVDYPEGEEDDL</sequence>
<keyword evidence="2" id="KW-1185">Reference proteome</keyword>
<reference evidence="1" key="1">
    <citation type="submission" date="2024-09" db="EMBL/GenBank/DDBJ databases">
        <title>Black Yeasts Isolated from many extreme environments.</title>
        <authorList>
            <person name="Coleine C."/>
            <person name="Stajich J.E."/>
            <person name="Selbmann L."/>
        </authorList>
    </citation>
    <scope>NUCLEOTIDE SEQUENCE</scope>
    <source>
        <strain evidence="1">CCFEE 5737</strain>
    </source>
</reference>
<evidence type="ECO:0000313" key="1">
    <source>
        <dbReference type="EMBL" id="KAK3079737.1"/>
    </source>
</evidence>
<name>A0ACC3DT48_9PEZI</name>
<organism evidence="1 2">
    <name type="scientific">Coniosporium uncinatum</name>
    <dbReference type="NCBI Taxonomy" id="93489"/>
    <lineage>
        <taxon>Eukaryota</taxon>
        <taxon>Fungi</taxon>
        <taxon>Dikarya</taxon>
        <taxon>Ascomycota</taxon>
        <taxon>Pezizomycotina</taxon>
        <taxon>Dothideomycetes</taxon>
        <taxon>Dothideomycetes incertae sedis</taxon>
        <taxon>Coniosporium</taxon>
    </lineage>
</organism>
<accession>A0ACC3DT48</accession>
<evidence type="ECO:0000313" key="2">
    <source>
        <dbReference type="Proteomes" id="UP001186974"/>
    </source>
</evidence>